<sequence>MGKLEQITKSVEALEGDDFKEFAKWFEELQADRWDRQIEADAKAGKLDRLVEEAKREIAAGKTRPL</sequence>
<organism evidence="1 2">
    <name type="scientific">Ollibium composti</name>
    <dbReference type="NCBI Taxonomy" id="2675109"/>
    <lineage>
        <taxon>Bacteria</taxon>
        <taxon>Pseudomonadati</taxon>
        <taxon>Pseudomonadota</taxon>
        <taxon>Alphaproteobacteria</taxon>
        <taxon>Hyphomicrobiales</taxon>
        <taxon>Phyllobacteriaceae</taxon>
        <taxon>Ollibium</taxon>
    </lineage>
</organism>
<evidence type="ECO:0000313" key="2">
    <source>
        <dbReference type="Proteomes" id="UP000306441"/>
    </source>
</evidence>
<dbReference type="Proteomes" id="UP000306441">
    <property type="component" value="Unassembled WGS sequence"/>
</dbReference>
<name>A0ABY2QDB8_9HYPH</name>
<proteinExistence type="predicted"/>
<accession>A0ABY2QDB8</accession>
<dbReference type="RefSeq" id="WP_136353731.1">
    <property type="nucleotide sequence ID" value="NZ_SSNY01000001.1"/>
</dbReference>
<keyword evidence="2" id="KW-1185">Reference proteome</keyword>
<gene>
    <name evidence="1" type="ORF">E6C48_02760</name>
</gene>
<reference evidence="1 2" key="1">
    <citation type="submission" date="2019-04" db="EMBL/GenBank/DDBJ databases">
        <title>Mesorhizobium composti sp. nov., isolated from compost.</title>
        <authorList>
            <person name="Lin S.-Y."/>
            <person name="Hameed A."/>
            <person name="Hsieh Y.-T."/>
            <person name="Young C.-C."/>
        </authorList>
    </citation>
    <scope>NUCLEOTIDE SEQUENCE [LARGE SCALE GENOMIC DNA]</scope>
    <source>
        <strain evidence="1 2">CC-YTH430</strain>
    </source>
</reference>
<protein>
    <submittedName>
        <fullName evidence="1">Uncharacterized protein</fullName>
    </submittedName>
</protein>
<evidence type="ECO:0000313" key="1">
    <source>
        <dbReference type="EMBL" id="THF59989.1"/>
    </source>
</evidence>
<dbReference type="EMBL" id="SSNY01000001">
    <property type="protein sequence ID" value="THF59989.1"/>
    <property type="molecule type" value="Genomic_DNA"/>
</dbReference>
<comment type="caution">
    <text evidence="1">The sequence shown here is derived from an EMBL/GenBank/DDBJ whole genome shotgun (WGS) entry which is preliminary data.</text>
</comment>